<evidence type="ECO:0000313" key="1">
    <source>
        <dbReference type="EMBL" id="ABF87272.1"/>
    </source>
</evidence>
<evidence type="ECO:0008006" key="3">
    <source>
        <dbReference type="Google" id="ProtNLM"/>
    </source>
</evidence>
<accession>Q1D2V7</accession>
<sequence length="389" mass="44897">MGEGPRSFEKTSPSEWARLGSSSVKVPSLIPVLPDIPICTVGRMGLRELERIRLILRGGSVIDWRRMHFQSRGEVDNFLRLLQLDVSRPYDDEWARAVLAEAVEYLRKTFNYRVADAVARPEEIHDLFLYASGVKGAPRHRRIACVVLKVMHVIQHIEGRDLLFRLPVSEAELAELIMERVMGVAAEMQSKGLPIAEFAHSIKTQDSLVTKLLAKKETVAAQVYDRTRFRVVTKRREDLLPVLYYLSQRLFPFHLVVPGQTENTLMPFKAVLAENPHFEQYIPRLHLDRDYEDRENTGGNTFSGNTYRALNFVVDLPMRMDAYLPTPEEDTRQRKGRIIISLVEFQIVDEETARLNERGDNAHEAYKRRQKQRVLKRLSQGLVVPKRQE</sequence>
<dbReference type="Proteomes" id="UP000002402">
    <property type="component" value="Chromosome"/>
</dbReference>
<dbReference type="RefSeq" id="WP_011554841.1">
    <property type="nucleotide sequence ID" value="NC_008095.1"/>
</dbReference>
<dbReference type="NCBIfam" id="TIGR04552">
    <property type="entry name" value="TIGR04552 family protein"/>
    <property type="match status" value="1"/>
</dbReference>
<dbReference type="NCBIfam" id="TIGR04562">
    <property type="entry name" value="TIGR04552 family protein"/>
    <property type="match status" value="1"/>
</dbReference>
<dbReference type="OrthoDB" id="5496958at2"/>
<dbReference type="AlphaFoldDB" id="Q1D2V7"/>
<dbReference type="InterPro" id="IPR030824">
    <property type="entry name" value="CHP04562"/>
</dbReference>
<name>Q1D2V7_MYXXD</name>
<dbReference type="eggNOG" id="ENOG5032ETA">
    <property type="taxonomic scope" value="Bacteria"/>
</dbReference>
<dbReference type="HOGENOM" id="CLU_773321_0_0_7"/>
<dbReference type="KEGG" id="mxa:MXAN_4858"/>
<reference evidence="1 2" key="1">
    <citation type="journal article" date="2006" name="Proc. Natl. Acad. Sci. U.S.A.">
        <title>Evolution of sensory complexity recorded in a myxobacterial genome.</title>
        <authorList>
            <person name="Goldman B.S."/>
            <person name="Nierman W.C."/>
            <person name="Kaiser D."/>
            <person name="Slater S.C."/>
            <person name="Durkin A.S."/>
            <person name="Eisen J.A."/>
            <person name="Ronning C.M."/>
            <person name="Barbazuk W.B."/>
            <person name="Blanchard M."/>
            <person name="Field C."/>
            <person name="Halling C."/>
            <person name="Hinkle G."/>
            <person name="Iartchuk O."/>
            <person name="Kim H.S."/>
            <person name="Mackenzie C."/>
            <person name="Madupu R."/>
            <person name="Miller N."/>
            <person name="Shvartsbeyn A."/>
            <person name="Sullivan S.A."/>
            <person name="Vaudin M."/>
            <person name="Wiegand R."/>
            <person name="Kaplan H.B."/>
        </authorList>
    </citation>
    <scope>NUCLEOTIDE SEQUENCE [LARGE SCALE GENOMIC DNA]</scope>
    <source>
        <strain evidence="2">DK1622</strain>
    </source>
</reference>
<dbReference type="Gene3D" id="3.30.460.10">
    <property type="entry name" value="Beta Polymerase, domain 2"/>
    <property type="match status" value="1"/>
</dbReference>
<dbReference type="EnsemblBacteria" id="ABF87272">
    <property type="protein sequence ID" value="ABF87272"/>
    <property type="gene ID" value="MXAN_4858"/>
</dbReference>
<keyword evidence="2" id="KW-1185">Reference proteome</keyword>
<organism evidence="1 2">
    <name type="scientific">Myxococcus xanthus (strain DK1622)</name>
    <dbReference type="NCBI Taxonomy" id="246197"/>
    <lineage>
        <taxon>Bacteria</taxon>
        <taxon>Pseudomonadati</taxon>
        <taxon>Myxococcota</taxon>
        <taxon>Myxococcia</taxon>
        <taxon>Myxococcales</taxon>
        <taxon>Cystobacterineae</taxon>
        <taxon>Myxococcaceae</taxon>
        <taxon>Myxococcus</taxon>
    </lineage>
</organism>
<dbReference type="InterPro" id="IPR043519">
    <property type="entry name" value="NT_sf"/>
</dbReference>
<gene>
    <name evidence="1" type="ordered locus">MXAN_4858</name>
</gene>
<protein>
    <recommendedName>
        <fullName evidence="3">TIGR04552 family protein</fullName>
    </recommendedName>
</protein>
<evidence type="ECO:0000313" key="2">
    <source>
        <dbReference type="Proteomes" id="UP000002402"/>
    </source>
</evidence>
<dbReference type="EMBL" id="CP000113">
    <property type="protein sequence ID" value="ABF87272.1"/>
    <property type="molecule type" value="Genomic_DNA"/>
</dbReference>
<proteinExistence type="predicted"/>
<dbReference type="GeneID" id="41362151"/>